<dbReference type="Proteomes" id="UP000177371">
    <property type="component" value="Unassembled WGS sequence"/>
</dbReference>
<dbReference type="GO" id="GO:0016757">
    <property type="term" value="F:glycosyltransferase activity"/>
    <property type="evidence" value="ECO:0007669"/>
    <property type="project" value="InterPro"/>
</dbReference>
<dbReference type="CDD" id="cd03801">
    <property type="entry name" value="GT4_PimA-like"/>
    <property type="match status" value="1"/>
</dbReference>
<protein>
    <recommendedName>
        <fullName evidence="1">Glycosyl transferase family 1 domain-containing protein</fullName>
    </recommendedName>
</protein>
<evidence type="ECO:0000313" key="2">
    <source>
        <dbReference type="EMBL" id="OGC50024.1"/>
    </source>
</evidence>
<organism evidence="2 3">
    <name type="scientific">candidate division WWE3 bacterium RBG_16_37_10</name>
    <dbReference type="NCBI Taxonomy" id="1802610"/>
    <lineage>
        <taxon>Bacteria</taxon>
        <taxon>Katanobacteria</taxon>
    </lineage>
</organism>
<evidence type="ECO:0000259" key="1">
    <source>
        <dbReference type="Pfam" id="PF00534"/>
    </source>
</evidence>
<dbReference type="STRING" id="1802610.A2W32_03265"/>
<name>A0A1F4UYJ8_UNCKA</name>
<dbReference type="AlphaFoldDB" id="A0A1F4UYJ8"/>
<dbReference type="Gene3D" id="3.40.50.2000">
    <property type="entry name" value="Glycogen Phosphorylase B"/>
    <property type="match status" value="2"/>
</dbReference>
<sequence length="405" mass="45622">MEETNTNKKRILYFIPTFPVLTETFIAREVTKLIEIDEVDIRILALCKGSGSIQNFVLNKTTFSRPNLLDCIYAVLYFVRNSKGVLDIYKEIFTSSGLWKLSNLYLFFKSLAYSHLIKLFKPSHIHCHFLSDPSTIILIVSRILNVPFSVSGHAKDVFLTSTLIKEKARYSKFITICNSYALKKASEQVDPADRDKIKLLFHGIDINIFSDPPRMQKPNKPVIFLGGTRLVEKKGINYLIEASELLKSRGVMHQIDLVGPGPQYDQLKNLIKEKGLENYIYIHGEGKGTPFDEVKEYYKIADIFVLPSIETGEGDVDGVPTVIIEAAIAKLPIISTNAGGISDLISEKTGLIVPQRDEHSLATAIEKLIFDLELRKELGNAAYEQASKMFDINVNVRKLQEGFLS</sequence>
<feature type="domain" description="Glycosyl transferase family 1" evidence="1">
    <location>
        <begin position="215"/>
        <end position="384"/>
    </location>
</feature>
<comment type="caution">
    <text evidence="2">The sequence shown here is derived from an EMBL/GenBank/DDBJ whole genome shotgun (WGS) entry which is preliminary data.</text>
</comment>
<proteinExistence type="predicted"/>
<evidence type="ECO:0000313" key="3">
    <source>
        <dbReference type="Proteomes" id="UP000177371"/>
    </source>
</evidence>
<dbReference type="PANTHER" id="PTHR12526">
    <property type="entry name" value="GLYCOSYLTRANSFERASE"/>
    <property type="match status" value="1"/>
</dbReference>
<accession>A0A1F4UYJ8</accession>
<dbReference type="EMBL" id="MEUT01000041">
    <property type="protein sequence ID" value="OGC50024.1"/>
    <property type="molecule type" value="Genomic_DNA"/>
</dbReference>
<dbReference type="InterPro" id="IPR001296">
    <property type="entry name" value="Glyco_trans_1"/>
</dbReference>
<reference evidence="2 3" key="1">
    <citation type="journal article" date="2016" name="Nat. Commun.">
        <title>Thousands of microbial genomes shed light on interconnected biogeochemical processes in an aquifer system.</title>
        <authorList>
            <person name="Anantharaman K."/>
            <person name="Brown C.T."/>
            <person name="Hug L.A."/>
            <person name="Sharon I."/>
            <person name="Castelle C.J."/>
            <person name="Probst A.J."/>
            <person name="Thomas B.C."/>
            <person name="Singh A."/>
            <person name="Wilkins M.J."/>
            <person name="Karaoz U."/>
            <person name="Brodie E.L."/>
            <person name="Williams K.H."/>
            <person name="Hubbard S.S."/>
            <person name="Banfield J.F."/>
        </authorList>
    </citation>
    <scope>NUCLEOTIDE SEQUENCE [LARGE SCALE GENOMIC DNA]</scope>
</reference>
<dbReference type="Pfam" id="PF00534">
    <property type="entry name" value="Glycos_transf_1"/>
    <property type="match status" value="1"/>
</dbReference>
<gene>
    <name evidence="2" type="ORF">A2W32_03265</name>
</gene>
<dbReference type="SUPFAM" id="SSF53756">
    <property type="entry name" value="UDP-Glycosyltransferase/glycogen phosphorylase"/>
    <property type="match status" value="1"/>
</dbReference>